<dbReference type="Gramene" id="TraesROB_scaffold_026595_01G000400.1">
    <property type="protein sequence ID" value="TraesROB_scaffold_026595_01G000400.1"/>
    <property type="gene ID" value="TraesROB_scaffold_026595_01G000400"/>
</dbReference>
<dbReference type="Gramene" id="TraesJAG5D03G03222800.1">
    <property type="protein sequence ID" value="TraesJAG5D03G03222800.1.CDS1"/>
    <property type="gene ID" value="TraesJAG5D03G03222800"/>
</dbReference>
<accession>A0A3B6N2H7</accession>
<reference evidence="1" key="2">
    <citation type="submission" date="2018-10" db="UniProtKB">
        <authorList>
            <consortium name="EnsemblPlants"/>
        </authorList>
    </citation>
    <scope>IDENTIFICATION</scope>
</reference>
<name>A0A3B6N2H7_WHEAT</name>
<reference evidence="1" key="1">
    <citation type="submission" date="2018-08" db="EMBL/GenBank/DDBJ databases">
        <authorList>
            <person name="Rossello M."/>
        </authorList>
    </citation>
    <scope>NUCLEOTIDE SEQUENCE [LARGE SCALE GENOMIC DNA]</scope>
    <source>
        <strain evidence="1">cv. Chinese Spring</strain>
    </source>
</reference>
<dbReference type="Proteomes" id="UP000019116">
    <property type="component" value="Chromosome 5D"/>
</dbReference>
<evidence type="ECO:0000313" key="2">
    <source>
        <dbReference type="Proteomes" id="UP000019116"/>
    </source>
</evidence>
<dbReference type="Gramene" id="TraesNOR5D03G03255820.1">
    <property type="protein sequence ID" value="TraesNOR5D03G03255820.1.CDS1"/>
    <property type="gene ID" value="TraesNOR5D03G03255820"/>
</dbReference>
<dbReference type="Gramene" id="TraesRN5D0101206200.1">
    <property type="protein sequence ID" value="TraesRN5D0101206200.1"/>
    <property type="gene ID" value="TraesRN5D0101206200"/>
</dbReference>
<dbReference type="Gramene" id="TraesLDM5D03G03230280.1">
    <property type="protein sequence ID" value="TraesLDM5D03G03230280.1.CDS1"/>
    <property type="gene ID" value="TraesLDM5D03G03230280"/>
</dbReference>
<dbReference type="OrthoDB" id="682412at2759"/>
<dbReference type="Gramene" id="TraesARI5D03G03179380.1">
    <property type="protein sequence ID" value="TraesARI5D03G03179380.1.CDS1"/>
    <property type="gene ID" value="TraesARI5D03G03179380"/>
</dbReference>
<proteinExistence type="predicted"/>
<dbReference type="Gramene" id="TraesMAC5D03G03224760.1">
    <property type="protein sequence ID" value="TraesMAC5D03G03224760.1.CDS1"/>
    <property type="gene ID" value="TraesMAC5D03G03224760"/>
</dbReference>
<dbReference type="EnsemblPlants" id="TraesCS5D02G536300.1">
    <property type="protein sequence ID" value="TraesCS5D02G536300.1.cds1"/>
    <property type="gene ID" value="TraesCS5D02G536300"/>
</dbReference>
<dbReference type="Gramene" id="TraesWEE_scaffold_012159_01G000600.1">
    <property type="protein sequence ID" value="TraesWEE_scaffold_012159_01G000600.1"/>
    <property type="gene ID" value="TraesWEE_scaffold_012159_01G000600"/>
</dbReference>
<protein>
    <submittedName>
        <fullName evidence="1">Uncharacterized protein</fullName>
    </submittedName>
</protein>
<keyword evidence="2" id="KW-1185">Reference proteome</keyword>
<dbReference type="OMA" id="WEVWNER"/>
<organism evidence="1">
    <name type="scientific">Triticum aestivum</name>
    <name type="common">Wheat</name>
    <dbReference type="NCBI Taxonomy" id="4565"/>
    <lineage>
        <taxon>Eukaryota</taxon>
        <taxon>Viridiplantae</taxon>
        <taxon>Streptophyta</taxon>
        <taxon>Embryophyta</taxon>
        <taxon>Tracheophyta</taxon>
        <taxon>Spermatophyta</taxon>
        <taxon>Magnoliopsida</taxon>
        <taxon>Liliopsida</taxon>
        <taxon>Poales</taxon>
        <taxon>Poaceae</taxon>
        <taxon>BOP clade</taxon>
        <taxon>Pooideae</taxon>
        <taxon>Triticodae</taxon>
        <taxon>Triticeae</taxon>
        <taxon>Triticinae</taxon>
        <taxon>Triticum</taxon>
    </lineage>
</organism>
<dbReference type="Gramene" id="TraesCS5D03G1169600.1">
    <property type="protein sequence ID" value="TraesCS5D03G1169600.1.CDS1"/>
    <property type="gene ID" value="TraesCS5D03G1169600"/>
</dbReference>
<dbReference type="AlphaFoldDB" id="A0A3B6N2H7"/>
<dbReference type="Gramene" id="TraesCS5D02G536300.1">
    <property type="protein sequence ID" value="TraesCS5D02G536300.1.cds1"/>
    <property type="gene ID" value="TraesCS5D02G536300"/>
</dbReference>
<sequence>MEWWQHTVGVNANVRKGLASLVMFESWEVWNERNTRLFRNVSSLPNVIMSKIKTEAGLWWLAGAKHLGSLMPRE</sequence>
<evidence type="ECO:0000313" key="1">
    <source>
        <dbReference type="EnsemblPlants" id="TraesCS5D02G536300.1.cds1"/>
    </source>
</evidence>
<dbReference type="Gramene" id="TraesJUL5D03G03250950.1">
    <property type="protein sequence ID" value="TraesJUL5D03G03250950.1.CDS1"/>
    <property type="gene ID" value="TraesJUL5D03G03250950"/>
</dbReference>